<dbReference type="Proteomes" id="UP000185680">
    <property type="component" value="Chromosome"/>
</dbReference>
<evidence type="ECO:0000259" key="3">
    <source>
        <dbReference type="Pfam" id="PF03364"/>
    </source>
</evidence>
<dbReference type="Gene3D" id="3.30.530.20">
    <property type="match status" value="1"/>
</dbReference>
<dbReference type="InterPro" id="IPR023393">
    <property type="entry name" value="START-like_dom_sf"/>
</dbReference>
<protein>
    <recommendedName>
        <fullName evidence="3">Coenzyme Q-binding protein COQ10 START domain-containing protein</fullName>
    </recommendedName>
</protein>
<dbReference type="EMBL" id="CP017476">
    <property type="protein sequence ID" value="AOW12371.1"/>
    <property type="molecule type" value="Genomic_DNA"/>
</dbReference>
<dbReference type="Proteomes" id="UP000185657">
    <property type="component" value="Unassembled WGS sequence"/>
</dbReference>
<accession>A0A167IAB0</accession>
<feature type="signal peptide" evidence="2">
    <location>
        <begin position="1"/>
        <end position="19"/>
    </location>
</feature>
<feature type="domain" description="Coenzyme Q-binding protein COQ10 START" evidence="3">
    <location>
        <begin position="45"/>
        <end position="168"/>
    </location>
</feature>
<dbReference type="KEGG" id="hyl:LPB072_05385"/>
<evidence type="ECO:0000256" key="1">
    <source>
        <dbReference type="ARBA" id="ARBA00008918"/>
    </source>
</evidence>
<dbReference type="Pfam" id="PF03364">
    <property type="entry name" value="Polyketide_cyc"/>
    <property type="match status" value="1"/>
</dbReference>
<keyword evidence="6" id="KW-1185">Reference proteome</keyword>
<evidence type="ECO:0000313" key="7">
    <source>
        <dbReference type="Proteomes" id="UP000185680"/>
    </source>
</evidence>
<evidence type="ECO:0000256" key="2">
    <source>
        <dbReference type="SAM" id="SignalP"/>
    </source>
</evidence>
<evidence type="ECO:0000313" key="5">
    <source>
        <dbReference type="EMBL" id="OAD42421.1"/>
    </source>
</evidence>
<dbReference type="SUPFAM" id="SSF55961">
    <property type="entry name" value="Bet v1-like"/>
    <property type="match status" value="1"/>
</dbReference>
<reference evidence="4 7" key="2">
    <citation type="submission" date="2016-10" db="EMBL/GenBank/DDBJ databases">
        <title>Hydorgenophaga sp. LPB0072 isolated from gastropod.</title>
        <authorList>
            <person name="Kim E."/>
            <person name="Yi H."/>
        </authorList>
    </citation>
    <scope>NUCLEOTIDE SEQUENCE [LARGE SCALE GENOMIC DNA]</scope>
    <source>
        <strain evidence="4 7">LPB0072</strain>
    </source>
</reference>
<evidence type="ECO:0000313" key="4">
    <source>
        <dbReference type="EMBL" id="AOW12371.1"/>
    </source>
</evidence>
<dbReference type="InterPro" id="IPR005031">
    <property type="entry name" value="COQ10_START"/>
</dbReference>
<name>A0A167IAB0_9BURK</name>
<reference evidence="5 6" key="1">
    <citation type="submission" date="2016-02" db="EMBL/GenBank/DDBJ databases">
        <title>Draft genome sequence of Hydrogenophaga sp. LPB0072.</title>
        <authorList>
            <person name="Shin S.-K."/>
            <person name="Yi H."/>
        </authorList>
    </citation>
    <scope>NUCLEOTIDE SEQUENCE [LARGE SCALE GENOMIC DNA]</scope>
    <source>
        <strain evidence="5 6">LPB0072</strain>
    </source>
</reference>
<comment type="similarity">
    <text evidence="1">Belongs to the ribosome association toxin RatA family.</text>
</comment>
<dbReference type="PANTHER" id="PTHR34060">
    <property type="entry name" value="POLYKETIDE CYCLASE / DEHYDRASE AND LIPID TRANSPORT PROTEIN"/>
    <property type="match status" value="1"/>
</dbReference>
<keyword evidence="2" id="KW-0732">Signal</keyword>
<organism evidence="4 7">
    <name type="scientific">Hydrogenophaga crassostreae</name>
    <dbReference type="NCBI Taxonomy" id="1763535"/>
    <lineage>
        <taxon>Bacteria</taxon>
        <taxon>Pseudomonadati</taxon>
        <taxon>Pseudomonadota</taxon>
        <taxon>Betaproteobacteria</taxon>
        <taxon>Burkholderiales</taxon>
        <taxon>Comamonadaceae</taxon>
        <taxon>Hydrogenophaga</taxon>
    </lineage>
</organism>
<feature type="chain" id="PRO_5044549638" description="Coenzyme Q-binding protein COQ10 START domain-containing protein" evidence="2">
    <location>
        <begin position="20"/>
        <end position="187"/>
    </location>
</feature>
<gene>
    <name evidence="4" type="ORF">LPB072_05385</name>
    <name evidence="5" type="ORF">LPB72_07965</name>
</gene>
<dbReference type="AlphaFoldDB" id="A0A167IAB0"/>
<sequence length="187" mass="20702">MRCTAICSGVWLVTTAALASAPEARLLLDASREAGRVNLLIRTTVDAPYSVIWAVLTDYNNTAKWVPGMERSVVLKRRPGGAIVEQSGQANVLFFHLAINSVVDVQELPPDRIEVKLVRGDFKRLDGAYELKKLGNTDERYELRWQGQLELSAAVPGFVAQPLLANNLKKSFEGLVQEMERRARAAP</sequence>
<dbReference type="STRING" id="1763535.LPB072_05385"/>
<dbReference type="PANTHER" id="PTHR34060:SF1">
    <property type="entry name" value="POLYKETIDE CYCLASE _ DEHYDRASE AND LIPID TRANSPORT PROTEIN"/>
    <property type="match status" value="1"/>
</dbReference>
<evidence type="ECO:0000313" key="6">
    <source>
        <dbReference type="Proteomes" id="UP000185657"/>
    </source>
</evidence>
<proteinExistence type="inferred from homology"/>
<dbReference type="EMBL" id="LVWD01000008">
    <property type="protein sequence ID" value="OAD42421.1"/>
    <property type="molecule type" value="Genomic_DNA"/>
</dbReference>